<proteinExistence type="predicted"/>
<dbReference type="EMBL" id="GL732566">
    <property type="protein sequence ID" value="EFX76780.1"/>
    <property type="molecule type" value="Genomic_DNA"/>
</dbReference>
<reference evidence="1 2" key="1">
    <citation type="journal article" date="2011" name="Science">
        <title>The ecoresponsive genome of Daphnia pulex.</title>
        <authorList>
            <person name="Colbourne J.K."/>
            <person name="Pfrender M.E."/>
            <person name="Gilbert D."/>
            <person name="Thomas W.K."/>
            <person name="Tucker A."/>
            <person name="Oakley T.H."/>
            <person name="Tokishita S."/>
            <person name="Aerts A."/>
            <person name="Arnold G.J."/>
            <person name="Basu M.K."/>
            <person name="Bauer D.J."/>
            <person name="Caceres C.E."/>
            <person name="Carmel L."/>
            <person name="Casola C."/>
            <person name="Choi J.H."/>
            <person name="Detter J.C."/>
            <person name="Dong Q."/>
            <person name="Dusheyko S."/>
            <person name="Eads B.D."/>
            <person name="Frohlich T."/>
            <person name="Geiler-Samerotte K.A."/>
            <person name="Gerlach D."/>
            <person name="Hatcher P."/>
            <person name="Jogdeo S."/>
            <person name="Krijgsveld J."/>
            <person name="Kriventseva E.V."/>
            <person name="Kultz D."/>
            <person name="Laforsch C."/>
            <person name="Lindquist E."/>
            <person name="Lopez J."/>
            <person name="Manak J.R."/>
            <person name="Muller J."/>
            <person name="Pangilinan J."/>
            <person name="Patwardhan R.P."/>
            <person name="Pitluck S."/>
            <person name="Pritham E.J."/>
            <person name="Rechtsteiner A."/>
            <person name="Rho M."/>
            <person name="Rogozin I.B."/>
            <person name="Sakarya O."/>
            <person name="Salamov A."/>
            <person name="Schaack S."/>
            <person name="Shapiro H."/>
            <person name="Shiga Y."/>
            <person name="Skalitzky C."/>
            <person name="Smith Z."/>
            <person name="Souvorov A."/>
            <person name="Sung W."/>
            <person name="Tang Z."/>
            <person name="Tsuchiya D."/>
            <person name="Tu H."/>
            <person name="Vos H."/>
            <person name="Wang M."/>
            <person name="Wolf Y.I."/>
            <person name="Yamagata H."/>
            <person name="Yamada T."/>
            <person name="Ye Y."/>
            <person name="Shaw J.R."/>
            <person name="Andrews J."/>
            <person name="Crease T.J."/>
            <person name="Tang H."/>
            <person name="Lucas S.M."/>
            <person name="Robertson H.M."/>
            <person name="Bork P."/>
            <person name="Koonin E.V."/>
            <person name="Zdobnov E.M."/>
            <person name="Grigoriev I.V."/>
            <person name="Lynch M."/>
            <person name="Boore J.L."/>
        </authorList>
    </citation>
    <scope>NUCLEOTIDE SEQUENCE [LARGE SCALE GENOMIC DNA]</scope>
</reference>
<dbReference type="AlphaFoldDB" id="E9GUR4"/>
<evidence type="ECO:0000313" key="2">
    <source>
        <dbReference type="Proteomes" id="UP000000305"/>
    </source>
</evidence>
<dbReference type="Proteomes" id="UP000000305">
    <property type="component" value="Unassembled WGS sequence"/>
</dbReference>
<name>E9GUR4_DAPPU</name>
<dbReference type="HOGENOM" id="CLU_3052457_0_0_1"/>
<accession>E9GUR4</accession>
<sequence>MVKSGECPFAESALEGPVAGVFAVVAGELVGAGENPSASLPEALYGFSPVCVRR</sequence>
<keyword evidence="2" id="KW-1185">Reference proteome</keyword>
<evidence type="ECO:0000313" key="1">
    <source>
        <dbReference type="EMBL" id="EFX76780.1"/>
    </source>
</evidence>
<organism evidence="1 2">
    <name type="scientific">Daphnia pulex</name>
    <name type="common">Water flea</name>
    <dbReference type="NCBI Taxonomy" id="6669"/>
    <lineage>
        <taxon>Eukaryota</taxon>
        <taxon>Metazoa</taxon>
        <taxon>Ecdysozoa</taxon>
        <taxon>Arthropoda</taxon>
        <taxon>Crustacea</taxon>
        <taxon>Branchiopoda</taxon>
        <taxon>Diplostraca</taxon>
        <taxon>Cladocera</taxon>
        <taxon>Anomopoda</taxon>
        <taxon>Daphniidae</taxon>
        <taxon>Daphnia</taxon>
    </lineage>
</organism>
<dbReference type="InParanoid" id="E9GUR4"/>
<dbReference type="KEGG" id="dpx:DAPPUDRAFT_248490"/>
<protein>
    <submittedName>
        <fullName evidence="1">Uncharacterized protein</fullName>
    </submittedName>
</protein>
<gene>
    <name evidence="1" type="ORF">DAPPUDRAFT_248490</name>
</gene>